<evidence type="ECO:0000313" key="2">
    <source>
        <dbReference type="Proteomes" id="UP001232148"/>
    </source>
</evidence>
<protein>
    <submittedName>
        <fullName evidence="1">Uncharacterized protein</fullName>
    </submittedName>
</protein>
<sequence>MGPDLDSSSVSDGVDVLGVSGGVGKSWGQAADEWRALAPNVRKRLAAVRKWECWAWRRETRRSVGSLVAFARRGQVRRQRFENFEISKG</sequence>
<reference evidence="1" key="1">
    <citation type="submission" date="2021-06" db="EMBL/GenBank/DDBJ databases">
        <title>Comparative genomics, transcriptomics and evolutionary studies reveal genomic signatures of adaptation to plant cell wall in hemibiotrophic fungi.</title>
        <authorList>
            <consortium name="DOE Joint Genome Institute"/>
            <person name="Baroncelli R."/>
            <person name="Diaz J.F."/>
            <person name="Benocci T."/>
            <person name="Peng M."/>
            <person name="Battaglia E."/>
            <person name="Haridas S."/>
            <person name="Andreopoulos W."/>
            <person name="Labutti K."/>
            <person name="Pangilinan J."/>
            <person name="Floch G.L."/>
            <person name="Makela M.R."/>
            <person name="Henrissat B."/>
            <person name="Grigoriev I.V."/>
            <person name="Crouch J.A."/>
            <person name="De Vries R.P."/>
            <person name="Sukno S.A."/>
            <person name="Thon M.R."/>
        </authorList>
    </citation>
    <scope>NUCLEOTIDE SEQUENCE</scope>
    <source>
        <strain evidence="1">MAFF235873</strain>
    </source>
</reference>
<dbReference type="EMBL" id="MU843136">
    <property type="protein sequence ID" value="KAK2021112.1"/>
    <property type="molecule type" value="Genomic_DNA"/>
</dbReference>
<evidence type="ECO:0000313" key="1">
    <source>
        <dbReference type="EMBL" id="KAK2021112.1"/>
    </source>
</evidence>
<dbReference type="Proteomes" id="UP001232148">
    <property type="component" value="Unassembled WGS sequence"/>
</dbReference>
<gene>
    <name evidence="1" type="ORF">LX32DRAFT_271917</name>
</gene>
<organism evidence="1 2">
    <name type="scientific">Colletotrichum zoysiae</name>
    <dbReference type="NCBI Taxonomy" id="1216348"/>
    <lineage>
        <taxon>Eukaryota</taxon>
        <taxon>Fungi</taxon>
        <taxon>Dikarya</taxon>
        <taxon>Ascomycota</taxon>
        <taxon>Pezizomycotina</taxon>
        <taxon>Sordariomycetes</taxon>
        <taxon>Hypocreomycetidae</taxon>
        <taxon>Glomerellales</taxon>
        <taxon>Glomerellaceae</taxon>
        <taxon>Colletotrichum</taxon>
        <taxon>Colletotrichum graminicola species complex</taxon>
    </lineage>
</organism>
<keyword evidence="2" id="KW-1185">Reference proteome</keyword>
<proteinExistence type="predicted"/>
<name>A0AAD9H4F6_9PEZI</name>
<accession>A0AAD9H4F6</accession>
<dbReference type="AlphaFoldDB" id="A0AAD9H4F6"/>
<comment type="caution">
    <text evidence="1">The sequence shown here is derived from an EMBL/GenBank/DDBJ whole genome shotgun (WGS) entry which is preliminary data.</text>
</comment>